<accession>A0A4U3LP75</accession>
<evidence type="ECO:0000313" key="7">
    <source>
        <dbReference type="Proteomes" id="UP000305836"/>
    </source>
</evidence>
<dbReference type="InterPro" id="IPR019888">
    <property type="entry name" value="Tscrpt_reg_AsnC-like"/>
</dbReference>
<name>A0A4U3LP75_9ACTN</name>
<dbReference type="PANTHER" id="PTHR30154:SF34">
    <property type="entry name" value="TRANSCRIPTIONAL REGULATOR AZLB"/>
    <property type="match status" value="1"/>
</dbReference>
<gene>
    <name evidence="6" type="ORF">FDA38_27355</name>
</gene>
<feature type="domain" description="HTH asnC-type" evidence="5">
    <location>
        <begin position="194"/>
        <end position="254"/>
    </location>
</feature>
<dbReference type="Gene3D" id="1.10.10.10">
    <property type="entry name" value="Winged helix-like DNA-binding domain superfamily/Winged helix DNA-binding domain"/>
    <property type="match status" value="2"/>
</dbReference>
<proteinExistence type="predicted"/>
<keyword evidence="1" id="KW-0805">Transcription regulation</keyword>
<evidence type="ECO:0000256" key="1">
    <source>
        <dbReference type="ARBA" id="ARBA00023015"/>
    </source>
</evidence>
<dbReference type="InterPro" id="IPR036390">
    <property type="entry name" value="WH_DNA-bd_sf"/>
</dbReference>
<evidence type="ECO:0000256" key="3">
    <source>
        <dbReference type="ARBA" id="ARBA00023163"/>
    </source>
</evidence>
<dbReference type="InterPro" id="IPR000485">
    <property type="entry name" value="AsnC-type_HTH_dom"/>
</dbReference>
<dbReference type="SUPFAM" id="SSF54909">
    <property type="entry name" value="Dimeric alpha+beta barrel"/>
    <property type="match status" value="2"/>
</dbReference>
<dbReference type="SMART" id="SM00344">
    <property type="entry name" value="HTH_ASNC"/>
    <property type="match status" value="1"/>
</dbReference>
<dbReference type="PANTHER" id="PTHR30154">
    <property type="entry name" value="LEUCINE-RESPONSIVE REGULATORY PROTEIN"/>
    <property type="match status" value="1"/>
</dbReference>
<comment type="caution">
    <text evidence="6">The sequence shown here is derived from an EMBL/GenBank/DDBJ whole genome shotgun (WGS) entry which is preliminary data.</text>
</comment>
<reference evidence="6 7" key="1">
    <citation type="submission" date="2019-04" db="EMBL/GenBank/DDBJ databases">
        <title>Kribbella sp. NEAU-THZ 27 nov., a novel actinomycete isolated from soil.</title>
        <authorList>
            <person name="Duan L."/>
        </authorList>
    </citation>
    <scope>NUCLEOTIDE SEQUENCE [LARGE SCALE GENOMIC DNA]</scope>
    <source>
        <strain evidence="7">NEAU-THZ27</strain>
    </source>
</reference>
<dbReference type="GO" id="GO:0043200">
    <property type="term" value="P:response to amino acid"/>
    <property type="evidence" value="ECO:0007669"/>
    <property type="project" value="TreeGrafter"/>
</dbReference>
<dbReference type="GO" id="GO:0043565">
    <property type="term" value="F:sequence-specific DNA binding"/>
    <property type="evidence" value="ECO:0007669"/>
    <property type="project" value="InterPro"/>
</dbReference>
<dbReference type="Gene3D" id="3.30.70.920">
    <property type="match status" value="2"/>
</dbReference>
<feature type="region of interest" description="Disordered" evidence="4">
    <location>
        <begin position="1"/>
        <end position="20"/>
    </location>
</feature>
<keyword evidence="3" id="KW-0804">Transcription</keyword>
<keyword evidence="2" id="KW-0238">DNA-binding</keyword>
<dbReference type="RefSeq" id="WP_137257006.1">
    <property type="nucleotide sequence ID" value="NZ_JBHSPQ010000003.1"/>
</dbReference>
<dbReference type="Proteomes" id="UP000305836">
    <property type="component" value="Unassembled WGS sequence"/>
</dbReference>
<evidence type="ECO:0000256" key="4">
    <source>
        <dbReference type="SAM" id="MobiDB-lite"/>
    </source>
</evidence>
<dbReference type="PROSITE" id="PS50956">
    <property type="entry name" value="HTH_ASNC_2"/>
    <property type="match status" value="1"/>
</dbReference>
<dbReference type="InterPro" id="IPR036388">
    <property type="entry name" value="WH-like_DNA-bd_sf"/>
</dbReference>
<evidence type="ECO:0000313" key="6">
    <source>
        <dbReference type="EMBL" id="TKK76137.1"/>
    </source>
</evidence>
<dbReference type="PRINTS" id="PR00033">
    <property type="entry name" value="HTHASNC"/>
</dbReference>
<dbReference type="GO" id="GO:0005829">
    <property type="term" value="C:cytosol"/>
    <property type="evidence" value="ECO:0007669"/>
    <property type="project" value="TreeGrafter"/>
</dbReference>
<evidence type="ECO:0000256" key="2">
    <source>
        <dbReference type="ARBA" id="ARBA00023125"/>
    </source>
</evidence>
<dbReference type="OrthoDB" id="4050641at2"/>
<protein>
    <submittedName>
        <fullName evidence="6">Lrp/AsnC family transcriptional regulator</fullName>
    </submittedName>
</protein>
<keyword evidence="7" id="KW-1185">Reference proteome</keyword>
<dbReference type="InterPro" id="IPR011008">
    <property type="entry name" value="Dimeric_a/b-barrel"/>
</dbReference>
<sequence>MESRRIGTQGLDRSQDSDTGSASLLSEADLGLIDALQISPRASWAQLGDVLGVDPVTVARRWARLNSAGEAWSTVALGQRQLHTMTMAFLELDCEAGATLEVADALGQAGHLITLQHIAGSYDLWVIAVSASLPPLADYLLADLPRLPGVRKIRTHMATRVFDASRRWRLRVLPRSAVSALTPATGPAESTRPMDDIDRRLFSALSVDGRATYPELGELVGASSRTVQRRLARLVATGDVDFRCDLARPLAGWHAAAVLWLEMPDHLLEKTGRALVDWAETRTCAAVAGPANMLLTVGLHSASDLHPLVSRLTSEFPHIRVVDRQMVLRQAKLYGRVLDATGRWVRATPVDPWALELR</sequence>
<dbReference type="AlphaFoldDB" id="A0A4U3LP75"/>
<evidence type="ECO:0000259" key="5">
    <source>
        <dbReference type="PROSITE" id="PS50956"/>
    </source>
</evidence>
<dbReference type="SUPFAM" id="SSF46785">
    <property type="entry name" value="Winged helix' DNA-binding domain"/>
    <property type="match status" value="1"/>
</dbReference>
<organism evidence="6 7">
    <name type="scientific">Kribbella jiaozuonensis</name>
    <dbReference type="NCBI Taxonomy" id="2575441"/>
    <lineage>
        <taxon>Bacteria</taxon>
        <taxon>Bacillati</taxon>
        <taxon>Actinomycetota</taxon>
        <taxon>Actinomycetes</taxon>
        <taxon>Propionibacteriales</taxon>
        <taxon>Kribbellaceae</taxon>
        <taxon>Kribbella</taxon>
    </lineage>
</organism>
<dbReference type="EMBL" id="SZPZ01000004">
    <property type="protein sequence ID" value="TKK76137.1"/>
    <property type="molecule type" value="Genomic_DNA"/>
</dbReference>
<dbReference type="Pfam" id="PF13404">
    <property type="entry name" value="HTH_AsnC-type"/>
    <property type="match status" value="2"/>
</dbReference>